<evidence type="ECO:0000313" key="3">
    <source>
        <dbReference type="Proteomes" id="UP000015502"/>
    </source>
</evidence>
<accession>H3ZR19</accession>
<dbReference type="PaxDb" id="523849-OCC_10845"/>
<evidence type="ECO:0000313" key="2">
    <source>
        <dbReference type="EMBL" id="EHR77595.1"/>
    </source>
</evidence>
<gene>
    <name evidence="2" type="ORF">OCC_10845</name>
</gene>
<dbReference type="InterPro" id="IPR050684">
    <property type="entry name" value="HTH-Siroheme_Decarb"/>
</dbReference>
<dbReference type="InterPro" id="IPR036390">
    <property type="entry name" value="WH_DNA-bd_sf"/>
</dbReference>
<organism evidence="2 3">
    <name type="scientific">Thermococcus litoralis (strain ATCC 51850 / DSM 5473 / JCM 8560 / NS-C)</name>
    <dbReference type="NCBI Taxonomy" id="523849"/>
    <lineage>
        <taxon>Archaea</taxon>
        <taxon>Methanobacteriati</taxon>
        <taxon>Methanobacteriota</taxon>
        <taxon>Thermococci</taxon>
        <taxon>Thermococcales</taxon>
        <taxon>Thermococcaceae</taxon>
        <taxon>Thermococcus</taxon>
    </lineage>
</organism>
<keyword evidence="1" id="KW-0812">Transmembrane</keyword>
<dbReference type="Proteomes" id="UP000015502">
    <property type="component" value="Chromosome"/>
</dbReference>
<proteinExistence type="predicted"/>
<feature type="transmembrane region" description="Helical" evidence="1">
    <location>
        <begin position="89"/>
        <end position="111"/>
    </location>
</feature>
<dbReference type="EMBL" id="CP006670">
    <property type="protein sequence ID" value="EHR77595.1"/>
    <property type="molecule type" value="Genomic_DNA"/>
</dbReference>
<dbReference type="Pfam" id="PF13412">
    <property type="entry name" value="HTH_24"/>
    <property type="match status" value="1"/>
</dbReference>
<keyword evidence="1" id="KW-0472">Membrane</keyword>
<dbReference type="Gene3D" id="1.10.10.10">
    <property type="entry name" value="Winged helix-like DNA-binding domain superfamily/Winged helix DNA-binding domain"/>
    <property type="match status" value="1"/>
</dbReference>
<dbReference type="SUPFAM" id="SSF46785">
    <property type="entry name" value="Winged helix' DNA-binding domain"/>
    <property type="match status" value="1"/>
</dbReference>
<dbReference type="PANTHER" id="PTHR43413:SF4">
    <property type="entry name" value="HTH-TYPE TRANSCRIPTIONAL REGULATOR LYSM"/>
    <property type="match status" value="1"/>
</dbReference>
<evidence type="ECO:0000256" key="1">
    <source>
        <dbReference type="SAM" id="Phobius"/>
    </source>
</evidence>
<dbReference type="AlphaFoldDB" id="H3ZR19"/>
<dbReference type="KEGG" id="tlt:OCC_10845"/>
<keyword evidence="3" id="KW-1185">Reference proteome</keyword>
<dbReference type="HOGENOM" id="CLU_898983_0_0_2"/>
<reference evidence="2 3" key="1">
    <citation type="journal article" date="2012" name="J. Bacteriol.">
        <title>Genome sequence of the model hyperthermophilic archaeon Thermococcus litoralis NS-C.</title>
        <authorList>
            <person name="Gardner A.F."/>
            <person name="Kumar S."/>
            <person name="Perler F.B."/>
        </authorList>
    </citation>
    <scope>NUCLEOTIDE SEQUENCE [LARGE SCALE GENOMIC DNA]</scope>
    <source>
        <strain evidence="3">ATCC 51850 / DSM 5473 / JCM 8560 / NS-C</strain>
    </source>
</reference>
<name>H3ZR19_THELN</name>
<sequence>MISREELEFLINLLDKYPLESINNIAKKENIIYAKLKKLFDKYYGPSKSVTVSASISIAKLGLMSYVAFLSVPRENIKPTIAKMYRNPFIPVAVPFFGFINGVSTVMYIPLEQRDKIDELLSRYSPNYEYYEAHAYPPRKVEFGKWEFSYDYALLLDILKRDARTPMKEIEEALGKKRPTIRYMINRLKELGILRGFMTVVNEEAYNRGFCGIARSLSKEFLDKFKEHEIMIGVIKPAGYLIEWYFSSEEDIYQKILEFSKYVDRFGIYYFDMFDFGIRGFSFSKAVKKDGKGYHSILDFD</sequence>
<dbReference type="InterPro" id="IPR036388">
    <property type="entry name" value="WH-like_DNA-bd_sf"/>
</dbReference>
<dbReference type="PANTHER" id="PTHR43413">
    <property type="entry name" value="TRANSCRIPTIONAL REGULATOR, ASNC FAMILY"/>
    <property type="match status" value="1"/>
</dbReference>
<feature type="transmembrane region" description="Helical" evidence="1">
    <location>
        <begin position="50"/>
        <end position="69"/>
    </location>
</feature>
<keyword evidence="1" id="KW-1133">Transmembrane helix</keyword>
<protein>
    <submittedName>
        <fullName evidence="2">Transcriptional regulator</fullName>
    </submittedName>
</protein>